<dbReference type="GO" id="GO:0004523">
    <property type="term" value="F:RNA-DNA hybrid ribonuclease activity"/>
    <property type="evidence" value="ECO:0007669"/>
    <property type="project" value="InterPro"/>
</dbReference>
<evidence type="ECO:0000313" key="3">
    <source>
        <dbReference type="Proteomes" id="UP000593576"/>
    </source>
</evidence>
<feature type="non-terminal residue" evidence="2">
    <location>
        <position position="85"/>
    </location>
</feature>
<proteinExistence type="predicted"/>
<accession>A0A7J9NAG5</accession>
<name>A0A7J9NAG5_GOSSC</name>
<feature type="domain" description="RNase H type-1" evidence="1">
    <location>
        <begin position="7"/>
        <end position="85"/>
    </location>
</feature>
<dbReference type="PANTHER" id="PTHR47723">
    <property type="entry name" value="OS05G0353850 PROTEIN"/>
    <property type="match status" value="1"/>
</dbReference>
<dbReference type="EMBL" id="JABFAF010277171">
    <property type="protein sequence ID" value="MBA0880282.1"/>
    <property type="molecule type" value="Genomic_DNA"/>
</dbReference>
<dbReference type="InterPro" id="IPR012337">
    <property type="entry name" value="RNaseH-like_sf"/>
</dbReference>
<dbReference type="SUPFAM" id="SSF53098">
    <property type="entry name" value="Ribonuclease H-like"/>
    <property type="match status" value="1"/>
</dbReference>
<dbReference type="AlphaFoldDB" id="A0A7J9NAG5"/>
<evidence type="ECO:0000259" key="1">
    <source>
        <dbReference type="Pfam" id="PF13456"/>
    </source>
</evidence>
<dbReference type="PANTHER" id="PTHR47723:SF24">
    <property type="entry name" value="RNASE H TYPE-1 DOMAIN-CONTAINING PROTEIN"/>
    <property type="match status" value="1"/>
</dbReference>
<dbReference type="CDD" id="cd06222">
    <property type="entry name" value="RNase_H_like"/>
    <property type="match status" value="1"/>
</dbReference>
<dbReference type="GO" id="GO:0003676">
    <property type="term" value="F:nucleic acid binding"/>
    <property type="evidence" value="ECO:0007669"/>
    <property type="project" value="InterPro"/>
</dbReference>
<sequence>MVVGLSDIFQIEARALLEDLKFAWAKWCRRVEIESDNSVLVTIIQNGLATNNNYNEVKLIQDWYLNKNWEVKFRQILRESNRVAD</sequence>
<evidence type="ECO:0000313" key="2">
    <source>
        <dbReference type="EMBL" id="MBA0880282.1"/>
    </source>
</evidence>
<keyword evidence="3" id="KW-1185">Reference proteome</keyword>
<dbReference type="InterPro" id="IPR036397">
    <property type="entry name" value="RNaseH_sf"/>
</dbReference>
<dbReference type="Proteomes" id="UP000593576">
    <property type="component" value="Unassembled WGS sequence"/>
</dbReference>
<organism evidence="2 3">
    <name type="scientific">Gossypium schwendimanii</name>
    <name type="common">Cotton</name>
    <dbReference type="NCBI Taxonomy" id="34291"/>
    <lineage>
        <taxon>Eukaryota</taxon>
        <taxon>Viridiplantae</taxon>
        <taxon>Streptophyta</taxon>
        <taxon>Embryophyta</taxon>
        <taxon>Tracheophyta</taxon>
        <taxon>Spermatophyta</taxon>
        <taxon>Magnoliopsida</taxon>
        <taxon>eudicotyledons</taxon>
        <taxon>Gunneridae</taxon>
        <taxon>Pentapetalae</taxon>
        <taxon>rosids</taxon>
        <taxon>malvids</taxon>
        <taxon>Malvales</taxon>
        <taxon>Malvaceae</taxon>
        <taxon>Malvoideae</taxon>
        <taxon>Gossypium</taxon>
    </lineage>
</organism>
<reference evidence="2 3" key="1">
    <citation type="journal article" date="2019" name="Genome Biol. Evol.">
        <title>Insights into the evolution of the New World diploid cottons (Gossypium, subgenus Houzingenia) based on genome sequencing.</title>
        <authorList>
            <person name="Grover C.E."/>
            <person name="Arick M.A. 2nd"/>
            <person name="Thrash A."/>
            <person name="Conover J.L."/>
            <person name="Sanders W.S."/>
            <person name="Peterson D.G."/>
            <person name="Frelichowski J.E."/>
            <person name="Scheffler J.A."/>
            <person name="Scheffler B.E."/>
            <person name="Wendel J.F."/>
        </authorList>
    </citation>
    <scope>NUCLEOTIDE SEQUENCE [LARGE SCALE GENOMIC DNA]</scope>
    <source>
        <strain evidence="2">1</strain>
        <tissue evidence="2">Leaf</tissue>
    </source>
</reference>
<dbReference type="InterPro" id="IPR002156">
    <property type="entry name" value="RNaseH_domain"/>
</dbReference>
<comment type="caution">
    <text evidence="2">The sequence shown here is derived from an EMBL/GenBank/DDBJ whole genome shotgun (WGS) entry which is preliminary data.</text>
</comment>
<dbReference type="OrthoDB" id="1107337at2759"/>
<dbReference type="Pfam" id="PF13456">
    <property type="entry name" value="RVT_3"/>
    <property type="match status" value="1"/>
</dbReference>
<protein>
    <recommendedName>
        <fullName evidence="1">RNase H type-1 domain-containing protein</fullName>
    </recommendedName>
</protein>
<dbReference type="Gene3D" id="3.30.420.10">
    <property type="entry name" value="Ribonuclease H-like superfamily/Ribonuclease H"/>
    <property type="match status" value="1"/>
</dbReference>
<dbReference type="InterPro" id="IPR044730">
    <property type="entry name" value="RNase_H-like_dom_plant"/>
</dbReference>
<dbReference type="InterPro" id="IPR053151">
    <property type="entry name" value="RNase_H-like"/>
</dbReference>
<gene>
    <name evidence="2" type="ORF">Goshw_001307</name>
</gene>